<dbReference type="GO" id="GO:0007165">
    <property type="term" value="P:signal transduction"/>
    <property type="evidence" value="ECO:0007669"/>
    <property type="project" value="UniProtKB-KW"/>
</dbReference>
<reference evidence="5 6" key="1">
    <citation type="submission" date="2016-09" db="EMBL/GenBank/DDBJ databases">
        <title>Desulfuribacillus arsenicus sp. nov., an obligately anaerobic, dissimilatory arsenic- and antimonate-reducing bacterium isolated from anoxic sediments.</title>
        <authorList>
            <person name="Abin C.A."/>
            <person name="Hollibaugh J.T."/>
        </authorList>
    </citation>
    <scope>NUCLEOTIDE SEQUENCE [LARGE SCALE GENOMIC DNA]</scope>
    <source>
        <strain evidence="5 6">MLFW-2</strain>
    </source>
</reference>
<dbReference type="Proteomes" id="UP000095255">
    <property type="component" value="Unassembled WGS sequence"/>
</dbReference>
<dbReference type="STRING" id="1390249.BHU72_09780"/>
<evidence type="ECO:0000313" key="6">
    <source>
        <dbReference type="Proteomes" id="UP000095255"/>
    </source>
</evidence>
<keyword evidence="1 2" id="KW-0807">Transducer</keyword>
<comment type="caution">
    <text evidence="5">The sequence shown here is derived from an EMBL/GenBank/DDBJ whole genome shotgun (WGS) entry which is preliminary data.</text>
</comment>
<sequence length="317" mass="35673">MFFSRKRMPETEQIHHLPNDDCMNKEANAESDADFLNSLYLEINNIITQHDHVNSQHNLLADLATRIKNRVDAVRMISEKSKDVSNEMITISNHLTVMANTTSERTIESSKSVEDVTSLVEQLGLEAKETMNNMNLLDIRSKDIGHIVKTIKEIANQTNLLALNASIEAARAGEHGRGFAVVADEVRKLASLTEKSTKEITLLITDIQKDIKDAIRSSERNQVTIVKGIESSKIANTKILELQNSYDIVKNQVNRVKEIVTSQNEHSNEVFQAINQIEDLLLDMNTKLIDHVTQASIVDSQLEHNIKTLKEKLPSQS</sequence>
<gene>
    <name evidence="5" type="ORF">BHU72_09780</name>
</gene>
<organism evidence="5 6">
    <name type="scientific">Desulfuribacillus stibiiarsenatis</name>
    <dbReference type="NCBI Taxonomy" id="1390249"/>
    <lineage>
        <taxon>Bacteria</taxon>
        <taxon>Bacillati</taxon>
        <taxon>Bacillota</taxon>
        <taxon>Desulfuribacillia</taxon>
        <taxon>Desulfuribacillales</taxon>
        <taxon>Desulfuribacillaceae</taxon>
        <taxon>Desulfuribacillus</taxon>
    </lineage>
</organism>
<dbReference type="GO" id="GO:0016020">
    <property type="term" value="C:membrane"/>
    <property type="evidence" value="ECO:0007669"/>
    <property type="project" value="InterPro"/>
</dbReference>
<dbReference type="PANTHER" id="PTHR32089:SF112">
    <property type="entry name" value="LYSOZYME-LIKE PROTEIN-RELATED"/>
    <property type="match status" value="1"/>
</dbReference>
<dbReference type="PANTHER" id="PTHR32089">
    <property type="entry name" value="METHYL-ACCEPTING CHEMOTAXIS PROTEIN MCPB"/>
    <property type="match status" value="1"/>
</dbReference>
<dbReference type="SMART" id="SM00283">
    <property type="entry name" value="MA"/>
    <property type="match status" value="1"/>
</dbReference>
<dbReference type="SUPFAM" id="SSF58104">
    <property type="entry name" value="Methyl-accepting chemotaxis protein (MCP) signaling domain"/>
    <property type="match status" value="1"/>
</dbReference>
<dbReference type="PROSITE" id="PS50111">
    <property type="entry name" value="CHEMOTAXIS_TRANSDUC_2"/>
    <property type="match status" value="1"/>
</dbReference>
<evidence type="ECO:0000256" key="1">
    <source>
        <dbReference type="ARBA" id="ARBA00023224"/>
    </source>
</evidence>
<feature type="domain" description="Methyl-accepting transducer" evidence="4">
    <location>
        <begin position="62"/>
        <end position="278"/>
    </location>
</feature>
<dbReference type="AlphaFoldDB" id="A0A1E5L326"/>
<feature type="region of interest" description="Disordered" evidence="3">
    <location>
        <begin position="1"/>
        <end position="20"/>
    </location>
</feature>
<evidence type="ECO:0000259" key="4">
    <source>
        <dbReference type="PROSITE" id="PS50111"/>
    </source>
</evidence>
<proteinExistence type="predicted"/>
<dbReference type="RefSeq" id="WP_069703199.1">
    <property type="nucleotide sequence ID" value="NZ_MJAT01000038.1"/>
</dbReference>
<accession>A0A1E5L326</accession>
<evidence type="ECO:0000313" key="5">
    <source>
        <dbReference type="EMBL" id="OEH84486.1"/>
    </source>
</evidence>
<evidence type="ECO:0000256" key="2">
    <source>
        <dbReference type="PROSITE-ProRule" id="PRU00284"/>
    </source>
</evidence>
<keyword evidence="6" id="KW-1185">Reference proteome</keyword>
<dbReference type="Gene3D" id="1.10.287.950">
    <property type="entry name" value="Methyl-accepting chemotaxis protein"/>
    <property type="match status" value="1"/>
</dbReference>
<protein>
    <recommendedName>
        <fullName evidence="4">Methyl-accepting transducer domain-containing protein</fullName>
    </recommendedName>
</protein>
<name>A0A1E5L326_9FIRM</name>
<evidence type="ECO:0000256" key="3">
    <source>
        <dbReference type="SAM" id="MobiDB-lite"/>
    </source>
</evidence>
<feature type="compositionally biased region" description="Basic and acidic residues" evidence="3">
    <location>
        <begin position="7"/>
        <end position="20"/>
    </location>
</feature>
<dbReference type="EMBL" id="MJAT01000038">
    <property type="protein sequence ID" value="OEH84486.1"/>
    <property type="molecule type" value="Genomic_DNA"/>
</dbReference>
<dbReference type="Pfam" id="PF00015">
    <property type="entry name" value="MCPsignal"/>
    <property type="match status" value="1"/>
</dbReference>
<dbReference type="InterPro" id="IPR004089">
    <property type="entry name" value="MCPsignal_dom"/>
</dbReference>